<reference evidence="1" key="1">
    <citation type="submission" date="2025-08" db="UniProtKB">
        <authorList>
            <consortium name="Ensembl"/>
        </authorList>
    </citation>
    <scope>IDENTIFICATION</scope>
</reference>
<evidence type="ECO:0000313" key="1">
    <source>
        <dbReference type="Ensembl" id="ENSSRHP00000083632.1"/>
    </source>
</evidence>
<dbReference type="GO" id="GO:0005542">
    <property type="term" value="F:folic acid binding"/>
    <property type="evidence" value="ECO:0007669"/>
    <property type="project" value="InterPro"/>
</dbReference>
<organism evidence="1 2">
    <name type="scientific">Sinocyclocheilus rhinocerous</name>
    <dbReference type="NCBI Taxonomy" id="307959"/>
    <lineage>
        <taxon>Eukaryota</taxon>
        <taxon>Metazoa</taxon>
        <taxon>Chordata</taxon>
        <taxon>Craniata</taxon>
        <taxon>Vertebrata</taxon>
        <taxon>Euteleostomi</taxon>
        <taxon>Actinopterygii</taxon>
        <taxon>Neopterygii</taxon>
        <taxon>Teleostei</taxon>
        <taxon>Ostariophysi</taxon>
        <taxon>Cypriniformes</taxon>
        <taxon>Cyprinidae</taxon>
        <taxon>Cyprininae</taxon>
        <taxon>Sinocyclocheilus</taxon>
    </lineage>
</organism>
<name>A0A673LZC4_9TELE</name>
<proteinExistence type="predicted"/>
<dbReference type="Gene3D" id="3.30.70.670">
    <property type="entry name" value="Formiminotransferase, C-terminal subdomain"/>
    <property type="match status" value="1"/>
</dbReference>
<dbReference type="PANTHER" id="PTHR12234">
    <property type="entry name" value="FORMIMINOTRANSFERASE-CYCLODEAMINASE"/>
    <property type="match status" value="1"/>
</dbReference>
<reference evidence="1" key="2">
    <citation type="submission" date="2025-09" db="UniProtKB">
        <authorList>
            <consortium name="Ensembl"/>
        </authorList>
    </citation>
    <scope>IDENTIFICATION</scope>
</reference>
<dbReference type="Proteomes" id="UP000472270">
    <property type="component" value="Unassembled WGS sequence"/>
</dbReference>
<accession>A0A673LZC4</accession>
<dbReference type="InterPro" id="IPR037070">
    <property type="entry name" value="Formiminotransferase_C_sf"/>
</dbReference>
<sequence>MSCSALGRRLVACLLKISEAQRRDLVETVALNRRVNLVLFVFVGASPYIMNCNMTIDTQDLALGRIVASAICESTPGGIPGVQVMALPHEGAVEIACNVESVQGGPPSSSSYGEEQCSSFTIGWHNFCHAPASLITAQVAVLARHHGVAIKGTALVGFTPDECQRLAEGALSNGIGELWKELQCVHM</sequence>
<keyword evidence="2" id="KW-1185">Reference proteome</keyword>
<dbReference type="PANTHER" id="PTHR12234:SF1">
    <property type="entry name" value="FORMIMINOTRANSFERASE N-TERMINAL SUBDOMAIN-CONTAINING PROTEIN"/>
    <property type="match status" value="1"/>
</dbReference>
<dbReference type="Ensembl" id="ENSSRHT00000085890.1">
    <property type="protein sequence ID" value="ENSSRHP00000083632.1"/>
    <property type="gene ID" value="ENSSRHG00000041365.1"/>
</dbReference>
<dbReference type="GO" id="GO:0016740">
    <property type="term" value="F:transferase activity"/>
    <property type="evidence" value="ECO:0007669"/>
    <property type="project" value="InterPro"/>
</dbReference>
<protein>
    <submittedName>
        <fullName evidence="1">Zgc:153901</fullName>
    </submittedName>
</protein>
<evidence type="ECO:0000313" key="2">
    <source>
        <dbReference type="Proteomes" id="UP000472270"/>
    </source>
</evidence>
<dbReference type="AlphaFoldDB" id="A0A673LZC4"/>
<dbReference type="InterPro" id="IPR051623">
    <property type="entry name" value="FTCD"/>
</dbReference>